<dbReference type="GO" id="GO:0045943">
    <property type="term" value="P:positive regulation of transcription by RNA polymerase I"/>
    <property type="evidence" value="ECO:0007669"/>
    <property type="project" value="TreeGrafter"/>
</dbReference>
<reference evidence="7 8" key="1">
    <citation type="submission" date="2016-05" db="EMBL/GenBank/DDBJ databases">
        <title>Nuclear genome of Blastocystis sp. subtype 1 NandII.</title>
        <authorList>
            <person name="Gentekaki E."/>
            <person name="Curtis B."/>
            <person name="Stairs C."/>
            <person name="Eme L."/>
            <person name="Herman E."/>
            <person name="Klimes V."/>
            <person name="Arias M.C."/>
            <person name="Elias M."/>
            <person name="Hilliou F."/>
            <person name="Klute M."/>
            <person name="Malik S.-B."/>
            <person name="Pightling A."/>
            <person name="Rachubinski R."/>
            <person name="Salas D."/>
            <person name="Schlacht A."/>
            <person name="Suga H."/>
            <person name="Archibald J."/>
            <person name="Ball S.G."/>
            <person name="Clark G."/>
            <person name="Dacks J."/>
            <person name="Van Der Giezen M."/>
            <person name="Tsaousis A."/>
            <person name="Roger A."/>
        </authorList>
    </citation>
    <scope>NUCLEOTIDE SEQUENCE [LARGE SCALE GENOMIC DNA]</scope>
    <source>
        <strain evidence="8">ATCC 50177 / NandII</strain>
    </source>
</reference>
<organism evidence="7 8">
    <name type="scientific">Blastocystis sp. subtype 1 (strain ATCC 50177 / NandII)</name>
    <dbReference type="NCBI Taxonomy" id="478820"/>
    <lineage>
        <taxon>Eukaryota</taxon>
        <taxon>Sar</taxon>
        <taxon>Stramenopiles</taxon>
        <taxon>Bigyra</taxon>
        <taxon>Opalozoa</taxon>
        <taxon>Opalinata</taxon>
        <taxon>Blastocystidae</taxon>
        <taxon>Blastocystis</taxon>
    </lineage>
</organism>
<dbReference type="PANTHER" id="PTHR19924:SF26">
    <property type="entry name" value="U3 SMALL NUCLEOLAR RNA-ASSOCIATED PROTEIN 15 HOMOLOG"/>
    <property type="match status" value="1"/>
</dbReference>
<dbReference type="GO" id="GO:0005730">
    <property type="term" value="C:nucleolus"/>
    <property type="evidence" value="ECO:0007669"/>
    <property type="project" value="InterPro"/>
</dbReference>
<keyword evidence="3" id="KW-0853">WD repeat</keyword>
<dbReference type="EMBL" id="LXWW01000289">
    <property type="protein sequence ID" value="OAO14086.1"/>
    <property type="molecule type" value="Genomic_DNA"/>
</dbReference>
<proteinExistence type="predicted"/>
<comment type="caution">
    <text evidence="7">The sequence shown here is derived from an EMBL/GenBank/DDBJ whole genome shotgun (WGS) entry which is preliminary data.</text>
</comment>
<evidence type="ECO:0000256" key="3">
    <source>
        <dbReference type="ARBA" id="ARBA00022574"/>
    </source>
</evidence>
<evidence type="ECO:0000256" key="4">
    <source>
        <dbReference type="ARBA" id="ARBA00022737"/>
    </source>
</evidence>
<dbReference type="GO" id="GO:0006364">
    <property type="term" value="P:rRNA processing"/>
    <property type="evidence" value="ECO:0007669"/>
    <property type="project" value="UniProtKB-KW"/>
</dbReference>
<keyword evidence="5" id="KW-0539">Nucleus</keyword>
<protein>
    <submittedName>
        <fullName evidence="7">U3 small nucleolar RNA-associated protein</fullName>
    </submittedName>
</protein>
<keyword evidence="2" id="KW-0698">rRNA processing</keyword>
<evidence type="ECO:0000313" key="8">
    <source>
        <dbReference type="Proteomes" id="UP000078348"/>
    </source>
</evidence>
<dbReference type="OrthoDB" id="431715at2759"/>
<evidence type="ECO:0000259" key="6">
    <source>
        <dbReference type="Pfam" id="PF09384"/>
    </source>
</evidence>
<gene>
    <name evidence="7" type="ORF">AV274_4264</name>
</gene>
<sequence>MKALDAALESHKVEVVVSVLEEMRARNVLSIAVKGRSDKDLAPLLAVITTNLNNPAYAGILLTTANEVLTQYGASVGQRPGLDAQLMKLNTVLGNEIRSEKRALGVLGAAEIIESSLQQ</sequence>
<evidence type="ECO:0000256" key="1">
    <source>
        <dbReference type="ARBA" id="ARBA00004123"/>
    </source>
</evidence>
<keyword evidence="4" id="KW-0677">Repeat</keyword>
<evidence type="ECO:0000256" key="5">
    <source>
        <dbReference type="ARBA" id="ARBA00023242"/>
    </source>
</evidence>
<evidence type="ECO:0000313" key="7">
    <source>
        <dbReference type="EMBL" id="OAO14086.1"/>
    </source>
</evidence>
<dbReference type="STRING" id="478820.A0A196SCN9"/>
<dbReference type="AlphaFoldDB" id="A0A196SCN9"/>
<evidence type="ECO:0000256" key="2">
    <source>
        <dbReference type="ARBA" id="ARBA00022552"/>
    </source>
</evidence>
<comment type="subcellular location">
    <subcellularLocation>
        <location evidence="1">Nucleus</location>
    </subcellularLocation>
</comment>
<dbReference type="PANTHER" id="PTHR19924">
    <property type="entry name" value="UTP15 U3 SMALL NUCLEOLAR RNA-ASSOCIATED PROTEIN 15 FAMILY MEMBER"/>
    <property type="match status" value="1"/>
</dbReference>
<dbReference type="InterPro" id="IPR018983">
    <property type="entry name" value="U3_snoRNA-assocProt_15_C"/>
</dbReference>
<feature type="domain" description="U3 small nucleolar RNA-associated protein 15 C-terminal" evidence="6">
    <location>
        <begin position="2"/>
        <end position="113"/>
    </location>
</feature>
<dbReference type="Proteomes" id="UP000078348">
    <property type="component" value="Unassembled WGS sequence"/>
</dbReference>
<accession>A0A196SCN9</accession>
<dbReference type="Pfam" id="PF09384">
    <property type="entry name" value="UTP15_C"/>
    <property type="match status" value="1"/>
</dbReference>
<keyword evidence="8" id="KW-1185">Reference proteome</keyword>
<name>A0A196SCN9_BLAHN</name>